<dbReference type="AlphaFoldDB" id="A0A450W7W3"/>
<proteinExistence type="predicted"/>
<name>A0A450W7W3_9GAMM</name>
<evidence type="ECO:0000313" key="2">
    <source>
        <dbReference type="EMBL" id="VFK13136.1"/>
    </source>
</evidence>
<dbReference type="GO" id="GO:0004519">
    <property type="term" value="F:endonuclease activity"/>
    <property type="evidence" value="ECO:0007669"/>
    <property type="project" value="UniProtKB-KW"/>
</dbReference>
<dbReference type="CDD" id="cd00085">
    <property type="entry name" value="HNHc"/>
    <property type="match status" value="1"/>
</dbReference>
<keyword evidence="2" id="KW-0540">Nuclease</keyword>
<organism evidence="2">
    <name type="scientific">Candidatus Kentrum sp. LPFa</name>
    <dbReference type="NCBI Taxonomy" id="2126335"/>
    <lineage>
        <taxon>Bacteria</taxon>
        <taxon>Pseudomonadati</taxon>
        <taxon>Pseudomonadota</taxon>
        <taxon>Gammaproteobacteria</taxon>
        <taxon>Candidatus Kentrum</taxon>
    </lineage>
</organism>
<keyword evidence="2" id="KW-0255">Endonuclease</keyword>
<reference evidence="2" key="1">
    <citation type="submission" date="2019-02" db="EMBL/GenBank/DDBJ databases">
        <authorList>
            <person name="Gruber-Vodicka R. H."/>
            <person name="Seah K. B. B."/>
        </authorList>
    </citation>
    <scope>NUCLEOTIDE SEQUENCE</scope>
    <source>
        <strain evidence="2">BECK_S312</strain>
        <strain evidence="3">BECK_S426</strain>
    </source>
</reference>
<feature type="domain" description="HNH nuclease" evidence="1">
    <location>
        <begin position="289"/>
        <end position="355"/>
    </location>
</feature>
<sequence>MWKWDQGRMQYFQYDNLRSIAGFVVKSDLKNSDPISIREATKLDFSAPVSHSPWRNYARIFKLCLLVSEQNSKAMPTDVARILSRSGIVTCDEYLHFLIEATTDPSPALSDWAKIDSRVPIRAPLCFSLKYLLAKVAGLGEYITSINEIIGAYMHSEFIGDENDTEFLGLMHERNTYIHLIKGIDLRQARESIKFMSQISYLHNVGNNIVVSLSKEDAHDIFDSIHPISGPREPDGNAEIQRLARFFRDGSEHDFFEYRGTMLSDEIESGFHEGSKVKKTHVIIERNAKLRVLYFEKFPVTACNSCNINTSRKYPWVDRVLDLHHILPLSSGTRVDSRIGTMLEDLVPVCPTCHRAIHKFYDDYLKVENKKDFANQNEARFVYRLAKQKIVENDCYA</sequence>
<evidence type="ECO:0000259" key="1">
    <source>
        <dbReference type="SMART" id="SM00507"/>
    </source>
</evidence>
<accession>A0A450W7W3</accession>
<protein>
    <submittedName>
        <fullName evidence="2">HNH endonuclease</fullName>
    </submittedName>
</protein>
<dbReference type="EMBL" id="CAADFM010000082">
    <property type="protein sequence ID" value="VFK13136.1"/>
    <property type="molecule type" value="Genomic_DNA"/>
</dbReference>
<evidence type="ECO:0000313" key="3">
    <source>
        <dbReference type="EMBL" id="VFK29361.1"/>
    </source>
</evidence>
<dbReference type="InterPro" id="IPR003615">
    <property type="entry name" value="HNH_nuc"/>
</dbReference>
<keyword evidence="2" id="KW-0378">Hydrolase</keyword>
<dbReference type="EMBL" id="CAADFP010000085">
    <property type="protein sequence ID" value="VFK29361.1"/>
    <property type="molecule type" value="Genomic_DNA"/>
</dbReference>
<gene>
    <name evidence="2" type="ORF">BECKLPF1236A_GA0070988_1008212</name>
    <name evidence="3" type="ORF">BECKLPF1236C_GA0070990_1008513</name>
</gene>
<dbReference type="SMART" id="SM00507">
    <property type="entry name" value="HNHc"/>
    <property type="match status" value="1"/>
</dbReference>